<proteinExistence type="predicted"/>
<feature type="domain" description="AlgX/AlgJ SGNH hydrolase-like" evidence="8">
    <location>
        <begin position="121"/>
        <end position="228"/>
    </location>
</feature>
<dbReference type="InterPro" id="IPR031811">
    <property type="entry name" value="ALGX/ALGJ_SGNH-like"/>
</dbReference>
<dbReference type="GO" id="GO:0016740">
    <property type="term" value="F:transferase activity"/>
    <property type="evidence" value="ECO:0007669"/>
    <property type="project" value="UniProtKB-KW"/>
</dbReference>
<dbReference type="UniPathway" id="UPA00286"/>
<dbReference type="Pfam" id="PF16822">
    <property type="entry name" value="ALGX"/>
    <property type="match status" value="1"/>
</dbReference>
<evidence type="ECO:0000256" key="3">
    <source>
        <dbReference type="ARBA" id="ARBA00022679"/>
    </source>
</evidence>
<evidence type="ECO:0000259" key="8">
    <source>
        <dbReference type="Pfam" id="PF16822"/>
    </source>
</evidence>
<dbReference type="HOGENOM" id="CLU_049313_0_0_9"/>
<evidence type="ECO:0000256" key="4">
    <source>
        <dbReference type="ARBA" id="ARBA00022729"/>
    </source>
</evidence>
<dbReference type="GO" id="GO:0042121">
    <property type="term" value="P:alginic acid biosynthetic process"/>
    <property type="evidence" value="ECO:0007669"/>
    <property type="project" value="UniProtKB-UniPathway"/>
</dbReference>
<keyword evidence="5" id="KW-0574">Periplasm</keyword>
<accession>D5Q2A1</accession>
<keyword evidence="7" id="KW-1133">Transmembrane helix</keyword>
<keyword evidence="7" id="KW-0472">Membrane</keyword>
<dbReference type="AlphaFoldDB" id="D5Q2A1"/>
<feature type="transmembrane region" description="Helical" evidence="7">
    <location>
        <begin position="12"/>
        <end position="30"/>
    </location>
</feature>
<evidence type="ECO:0000256" key="7">
    <source>
        <dbReference type="SAM" id="Phobius"/>
    </source>
</evidence>
<evidence type="ECO:0000256" key="1">
    <source>
        <dbReference type="ARBA" id="ARBA00004418"/>
    </source>
</evidence>
<evidence type="ECO:0000313" key="9">
    <source>
        <dbReference type="EMBL" id="EFH07962.1"/>
    </source>
</evidence>
<evidence type="ECO:0000256" key="6">
    <source>
        <dbReference type="ARBA" id="ARBA00022841"/>
    </source>
</evidence>
<name>D5Q2A1_CLODI</name>
<keyword evidence="7" id="KW-0812">Transmembrane</keyword>
<comment type="subcellular location">
    <subcellularLocation>
        <location evidence="1">Periplasm</location>
    </subcellularLocation>
</comment>
<protein>
    <recommendedName>
        <fullName evidence="8">AlgX/AlgJ SGNH hydrolase-like domain-containing protein</fullName>
    </recommendedName>
</protein>
<keyword evidence="4" id="KW-0732">Signal</keyword>
<dbReference type="EMBL" id="ADNX01000029">
    <property type="protein sequence ID" value="EFH07962.1"/>
    <property type="molecule type" value="Genomic_DNA"/>
</dbReference>
<dbReference type="GO" id="GO:0042597">
    <property type="term" value="C:periplasmic space"/>
    <property type="evidence" value="ECO:0007669"/>
    <property type="project" value="UniProtKB-SubCell"/>
</dbReference>
<evidence type="ECO:0000313" key="10">
    <source>
        <dbReference type="Proteomes" id="UP000003227"/>
    </source>
</evidence>
<keyword evidence="6" id="KW-0016">Alginate biosynthesis</keyword>
<dbReference type="Proteomes" id="UP000003227">
    <property type="component" value="Unassembled WGS sequence"/>
</dbReference>
<evidence type="ECO:0000256" key="2">
    <source>
        <dbReference type="ARBA" id="ARBA00005182"/>
    </source>
</evidence>
<organism evidence="9 10">
    <name type="scientific">Clostridioides difficile NAP08</name>
    <dbReference type="NCBI Taxonomy" id="525259"/>
    <lineage>
        <taxon>Bacteria</taxon>
        <taxon>Bacillati</taxon>
        <taxon>Bacillota</taxon>
        <taxon>Clostridia</taxon>
        <taxon>Peptostreptococcales</taxon>
        <taxon>Peptostreptococcaceae</taxon>
        <taxon>Clostridioides</taxon>
    </lineage>
</organism>
<comment type="caution">
    <text evidence="9">The sequence shown here is derived from an EMBL/GenBank/DDBJ whole genome shotgun (WGS) entry which is preliminary data.</text>
</comment>
<comment type="pathway">
    <text evidence="2">Glycan biosynthesis; alginate biosynthesis.</text>
</comment>
<keyword evidence="3" id="KW-0808">Transferase</keyword>
<sequence>MGGKSMNRFFKVRLITAIMFLIILFAFSIFNICYSGKDMIQEIKNSVAEKSSLKDTISSIDNKVNDKVIYKNTFIETYGYLQKLMGKNEFSKFSVVKDTSGKMHYTYFAKAPNPVGIIADRVRKFSDEMEKQNTKLVYLMTPDKYIKGVTKFPKGIPYSYSNEAADNFLNQLKKYDVDYIDFRENILKSGIPKDDLFFKTDHHWKVETSFWAFGELVEQLNKKYNMNLDENHYYRDKENYNSIVYPKSFLGSMGRKTGILYGGIDDFTLIYPKFKTNYTYYTDSKSQKFELKGRFEESLILSYPFNADLNLMDGQSDKYFTYLLGNRPLVKIKNIENPEGLKVLFVKDSLIVPTAAFFSSVCSNIDMIDPRYYDGDILEYAKSHDYDFVFISVYPQNLTKEFFPFCE</sequence>
<gene>
    <name evidence="9" type="ORF">HMPREF0220_1033</name>
</gene>
<reference evidence="9 10" key="1">
    <citation type="submission" date="2010-05" db="EMBL/GenBank/DDBJ databases">
        <authorList>
            <person name="Qin X."/>
            <person name="Bachman B."/>
            <person name="Battles P."/>
            <person name="Bell A."/>
            <person name="Bess C."/>
            <person name="Bickham C."/>
            <person name="Chaboub L."/>
            <person name="Chen D."/>
            <person name="Coyle M."/>
            <person name="Deiros D.R."/>
            <person name="Dinh H."/>
            <person name="Forbes L."/>
            <person name="Fowler G."/>
            <person name="Francisco L."/>
            <person name="Fu Q."/>
            <person name="Gubbala S."/>
            <person name="Hale W."/>
            <person name="Han Y."/>
            <person name="Hemphill L."/>
            <person name="Highlander S.K."/>
            <person name="Hirani K."/>
            <person name="Hogues M."/>
            <person name="Jackson L."/>
            <person name="Jakkamsetti A."/>
            <person name="Javaid M."/>
            <person name="Jiang H."/>
            <person name="Korchina V."/>
            <person name="Kovar C."/>
            <person name="Lara F."/>
            <person name="Lee S."/>
            <person name="Mata R."/>
            <person name="Mathew T."/>
            <person name="Moen C."/>
            <person name="Morales K."/>
            <person name="Munidasa M."/>
            <person name="Nazareth L."/>
            <person name="Ngo R."/>
            <person name="Nguyen L."/>
            <person name="Okwuonu G."/>
            <person name="Ongeri F."/>
            <person name="Patil S."/>
            <person name="Petrosino J."/>
            <person name="Pham C."/>
            <person name="Pham P."/>
            <person name="Pu L.-L."/>
            <person name="Puazo M."/>
            <person name="Raj R."/>
            <person name="Reid J."/>
            <person name="Rouhana J."/>
            <person name="Saada N."/>
            <person name="Shang Y."/>
            <person name="Simmons D."/>
            <person name="Thornton R."/>
            <person name="Warren J."/>
            <person name="Weissenberger G."/>
            <person name="Zhang J."/>
            <person name="Zhang L."/>
            <person name="Zhou C."/>
            <person name="Zhu D."/>
            <person name="Muzny D."/>
            <person name="Worley K."/>
            <person name="Gibbs R."/>
        </authorList>
    </citation>
    <scope>NUCLEOTIDE SEQUENCE [LARGE SCALE GENOMIC DNA]</scope>
    <source>
        <strain evidence="9 10">NAP08</strain>
    </source>
</reference>
<evidence type="ECO:0000256" key="5">
    <source>
        <dbReference type="ARBA" id="ARBA00022764"/>
    </source>
</evidence>